<reference evidence="1" key="1">
    <citation type="submission" date="2018-04" db="EMBL/GenBank/DDBJ databases">
        <title>WGS assembly of Panicum hallii.</title>
        <authorList>
            <person name="Lovell J."/>
            <person name="Jenkins J."/>
            <person name="Lowry D."/>
            <person name="Mamidi S."/>
            <person name="Sreedasyam A."/>
            <person name="Weng X."/>
            <person name="Barry K."/>
            <person name="Bonette J."/>
            <person name="Campitelli B."/>
            <person name="Daum C."/>
            <person name="Gordon S."/>
            <person name="Gould B."/>
            <person name="Lipzen A."/>
            <person name="Macqueen A."/>
            <person name="Palacio-Mejia J."/>
            <person name="Plott C."/>
            <person name="Shakirov E."/>
            <person name="Shu S."/>
            <person name="Yoshinaga Y."/>
            <person name="Zane M."/>
            <person name="Rokhsar D."/>
            <person name="Grimwood J."/>
            <person name="Schmutz J."/>
            <person name="Juenger T."/>
        </authorList>
    </citation>
    <scope>NUCLEOTIDE SEQUENCE [LARGE SCALE GENOMIC DNA]</scope>
    <source>
        <strain evidence="1">FIL2</strain>
    </source>
</reference>
<organism evidence="1">
    <name type="scientific">Panicum hallii</name>
    <dbReference type="NCBI Taxonomy" id="206008"/>
    <lineage>
        <taxon>Eukaryota</taxon>
        <taxon>Viridiplantae</taxon>
        <taxon>Streptophyta</taxon>
        <taxon>Embryophyta</taxon>
        <taxon>Tracheophyta</taxon>
        <taxon>Spermatophyta</taxon>
        <taxon>Magnoliopsida</taxon>
        <taxon>Liliopsida</taxon>
        <taxon>Poales</taxon>
        <taxon>Poaceae</taxon>
        <taxon>PACMAD clade</taxon>
        <taxon>Panicoideae</taxon>
        <taxon>Panicodae</taxon>
        <taxon>Paniceae</taxon>
        <taxon>Panicinae</taxon>
        <taxon>Panicum</taxon>
        <taxon>Panicum sect. Panicum</taxon>
    </lineage>
</organism>
<dbReference type="PANTHER" id="PTHR35356:SF3">
    <property type="entry name" value="OS01G0156300 PROTEIN"/>
    <property type="match status" value="1"/>
</dbReference>
<accession>A0A2T8INR6</accession>
<dbReference type="AlphaFoldDB" id="A0A2T8INR6"/>
<sequence length="191" mass="19992">MAAAASWVARVREQTVEARDRSVRAAELLAAASAGVASPMLTADAEGGRTRSQLVRDVVAVASAELAFAASAMKEAELLTCRGAAANPMAPLPSVDHIPPGYRYVGLALRLLQTARVCAGDACNVLVRCCERLCTASILLEHPDLPSVDTFVGTELLAAHVNLQAVRHLAGVSATLANTADWMMQVFVGVN</sequence>
<dbReference type="EMBL" id="CM008050">
    <property type="protein sequence ID" value="PVH39332.1"/>
    <property type="molecule type" value="Genomic_DNA"/>
</dbReference>
<dbReference type="Proteomes" id="UP000243499">
    <property type="component" value="Chromosome 5"/>
</dbReference>
<proteinExistence type="predicted"/>
<dbReference type="Gramene" id="PVH39332">
    <property type="protein sequence ID" value="PVH39332"/>
    <property type="gene ID" value="PAHAL_5G480600"/>
</dbReference>
<name>A0A2T8INR6_9POAL</name>
<gene>
    <name evidence="1" type="ORF">PAHAL_5G480600</name>
</gene>
<protein>
    <submittedName>
        <fullName evidence="1">Uncharacterized protein</fullName>
    </submittedName>
</protein>
<dbReference type="PANTHER" id="PTHR35356">
    <property type="entry name" value="OS01G0156300 PROTEIN-RELATED"/>
    <property type="match status" value="1"/>
</dbReference>
<dbReference type="Pfam" id="PF06533">
    <property type="entry name" value="DUF1110"/>
    <property type="match status" value="1"/>
</dbReference>
<dbReference type="InterPro" id="IPR010535">
    <property type="entry name" value="DUF1110"/>
</dbReference>
<evidence type="ECO:0000313" key="1">
    <source>
        <dbReference type="EMBL" id="PVH39332.1"/>
    </source>
</evidence>